<dbReference type="PROSITE" id="PS00101">
    <property type="entry name" value="HEXAPEP_TRANSFERASES"/>
    <property type="match status" value="1"/>
</dbReference>
<dbReference type="Gene3D" id="2.160.10.10">
    <property type="entry name" value="Hexapeptide repeat proteins"/>
    <property type="match status" value="1"/>
</dbReference>
<evidence type="ECO:0000256" key="2">
    <source>
        <dbReference type="ARBA" id="ARBA00022737"/>
    </source>
</evidence>
<dbReference type="InterPro" id="IPR001451">
    <property type="entry name" value="Hexapep"/>
</dbReference>
<dbReference type="GO" id="GO:0016746">
    <property type="term" value="F:acyltransferase activity"/>
    <property type="evidence" value="ECO:0007669"/>
    <property type="project" value="UniProtKB-KW"/>
</dbReference>
<name>A0A3D9H469_9PROT</name>
<dbReference type="InterPro" id="IPR018357">
    <property type="entry name" value="Hexapep_transf_CS"/>
</dbReference>
<keyword evidence="5" id="KW-1185">Reference proteome</keyword>
<reference evidence="4 5" key="1">
    <citation type="submission" date="2018-07" db="EMBL/GenBank/DDBJ databases">
        <title>Genomic Encyclopedia of Type Strains, Phase III (KMG-III): the genomes of soil and plant-associated and newly described type strains.</title>
        <authorList>
            <person name="Whitman W."/>
        </authorList>
    </citation>
    <scope>NUCLEOTIDE SEQUENCE [LARGE SCALE GENOMIC DNA]</scope>
    <source>
        <strain evidence="4 5">CECT 8488</strain>
    </source>
</reference>
<dbReference type="EMBL" id="QRDW01000015">
    <property type="protein sequence ID" value="RED44304.1"/>
    <property type="molecule type" value="Genomic_DNA"/>
</dbReference>
<keyword evidence="1 4" id="KW-0808">Transferase</keyword>
<evidence type="ECO:0000313" key="4">
    <source>
        <dbReference type="EMBL" id="RED44304.1"/>
    </source>
</evidence>
<dbReference type="InterPro" id="IPR051159">
    <property type="entry name" value="Hexapeptide_acetyltransf"/>
</dbReference>
<accession>A0A3D9H469</accession>
<evidence type="ECO:0000313" key="5">
    <source>
        <dbReference type="Proteomes" id="UP000256845"/>
    </source>
</evidence>
<organism evidence="4 5">
    <name type="scientific">Aestuariispira insulae</name>
    <dbReference type="NCBI Taxonomy" id="1461337"/>
    <lineage>
        <taxon>Bacteria</taxon>
        <taxon>Pseudomonadati</taxon>
        <taxon>Pseudomonadota</taxon>
        <taxon>Alphaproteobacteria</taxon>
        <taxon>Rhodospirillales</taxon>
        <taxon>Kiloniellaceae</taxon>
        <taxon>Aestuariispira</taxon>
    </lineage>
</organism>
<dbReference type="CDD" id="cd04647">
    <property type="entry name" value="LbH_MAT_like"/>
    <property type="match status" value="1"/>
</dbReference>
<sequence>MKRLVRRWLLRLDRMMDETRREDLKRQLGRIGEGVLLKRDVMIIHPKLVTIGDHTHVGERVYIRASDRIEIGSHCQIANNVIIVNADHIIDGGAYSGRTKTQPIKIGNNVWLAAGAKILGGVTIGDNAVVAAGAVVNKDVSENTIVGGIPAKVIRRIETLGNGVSQLSNS</sequence>
<dbReference type="OrthoDB" id="9815592at2"/>
<keyword evidence="3" id="KW-0012">Acyltransferase</keyword>
<dbReference type="Pfam" id="PF14602">
    <property type="entry name" value="Hexapep_2"/>
    <property type="match status" value="1"/>
</dbReference>
<dbReference type="InterPro" id="IPR011004">
    <property type="entry name" value="Trimer_LpxA-like_sf"/>
</dbReference>
<dbReference type="PANTHER" id="PTHR23416">
    <property type="entry name" value="SIALIC ACID SYNTHASE-RELATED"/>
    <property type="match status" value="1"/>
</dbReference>
<evidence type="ECO:0000256" key="3">
    <source>
        <dbReference type="ARBA" id="ARBA00023315"/>
    </source>
</evidence>
<dbReference type="Pfam" id="PF00132">
    <property type="entry name" value="Hexapep"/>
    <property type="match status" value="1"/>
</dbReference>
<evidence type="ECO:0000256" key="1">
    <source>
        <dbReference type="ARBA" id="ARBA00022679"/>
    </source>
</evidence>
<gene>
    <name evidence="4" type="ORF">DFP90_11557</name>
</gene>
<proteinExistence type="predicted"/>
<dbReference type="AlphaFoldDB" id="A0A3D9H469"/>
<dbReference type="Proteomes" id="UP000256845">
    <property type="component" value="Unassembled WGS sequence"/>
</dbReference>
<dbReference type="RefSeq" id="WP_147301084.1">
    <property type="nucleotide sequence ID" value="NZ_QRDW01000015.1"/>
</dbReference>
<dbReference type="SUPFAM" id="SSF51161">
    <property type="entry name" value="Trimeric LpxA-like enzymes"/>
    <property type="match status" value="1"/>
</dbReference>
<comment type="caution">
    <text evidence="4">The sequence shown here is derived from an EMBL/GenBank/DDBJ whole genome shotgun (WGS) entry which is preliminary data.</text>
</comment>
<keyword evidence="2" id="KW-0677">Repeat</keyword>
<protein>
    <submittedName>
        <fullName evidence="4">Maltose O-acetyltransferase</fullName>
    </submittedName>
</protein>